<organism evidence="2">
    <name type="scientific">bioreactor metagenome</name>
    <dbReference type="NCBI Taxonomy" id="1076179"/>
    <lineage>
        <taxon>unclassified sequences</taxon>
        <taxon>metagenomes</taxon>
        <taxon>ecological metagenomes</taxon>
    </lineage>
</organism>
<name>A0A645HBA2_9ZZZZ</name>
<gene>
    <name evidence="2" type="ORF">SDC9_183830</name>
</gene>
<feature type="compositionally biased region" description="Polar residues" evidence="1">
    <location>
        <begin position="122"/>
        <end position="133"/>
    </location>
</feature>
<feature type="region of interest" description="Disordered" evidence="1">
    <location>
        <begin position="45"/>
        <end position="82"/>
    </location>
</feature>
<evidence type="ECO:0000256" key="1">
    <source>
        <dbReference type="SAM" id="MobiDB-lite"/>
    </source>
</evidence>
<protein>
    <submittedName>
        <fullName evidence="2">Uncharacterized protein</fullName>
    </submittedName>
</protein>
<proteinExistence type="predicted"/>
<comment type="caution">
    <text evidence="2">The sequence shown here is derived from an EMBL/GenBank/DDBJ whole genome shotgun (WGS) entry which is preliminary data.</text>
</comment>
<evidence type="ECO:0000313" key="2">
    <source>
        <dbReference type="EMBL" id="MPN36321.1"/>
    </source>
</evidence>
<sequence length="143" mass="15373">MPAAVPSTSMLSSRCSACSCMPASISRRSRLKLSSCCAMVRARAGSSVSRHSTPRRMSARRPAALRRGPSRKPRSKAVARFGSRPAALNRAAMPGCICPARMRLRPWLTRMRLLRSSLTTSATVPSATRSSRSAKLGSGRSVK</sequence>
<feature type="compositionally biased region" description="Basic residues" evidence="1">
    <location>
        <begin position="68"/>
        <end position="77"/>
    </location>
</feature>
<reference evidence="2" key="1">
    <citation type="submission" date="2019-08" db="EMBL/GenBank/DDBJ databases">
        <authorList>
            <person name="Kucharzyk K."/>
            <person name="Murdoch R.W."/>
            <person name="Higgins S."/>
            <person name="Loffler F."/>
        </authorList>
    </citation>
    <scope>NUCLEOTIDE SEQUENCE</scope>
</reference>
<dbReference type="EMBL" id="VSSQ01090386">
    <property type="protein sequence ID" value="MPN36321.1"/>
    <property type="molecule type" value="Genomic_DNA"/>
</dbReference>
<feature type="region of interest" description="Disordered" evidence="1">
    <location>
        <begin position="119"/>
        <end position="143"/>
    </location>
</feature>
<dbReference type="AlphaFoldDB" id="A0A645HBA2"/>
<accession>A0A645HBA2</accession>